<dbReference type="Proteomes" id="UP000053676">
    <property type="component" value="Unassembled WGS sequence"/>
</dbReference>
<proteinExistence type="predicted"/>
<dbReference type="AlphaFoldDB" id="W2TBE7"/>
<dbReference type="KEGG" id="nai:NECAME_09943"/>
<gene>
    <name evidence="1" type="ORF">NECAME_09943</name>
</gene>
<dbReference type="OrthoDB" id="10259024at2759"/>
<organism evidence="1 2">
    <name type="scientific">Necator americanus</name>
    <name type="common">Human hookworm</name>
    <dbReference type="NCBI Taxonomy" id="51031"/>
    <lineage>
        <taxon>Eukaryota</taxon>
        <taxon>Metazoa</taxon>
        <taxon>Ecdysozoa</taxon>
        <taxon>Nematoda</taxon>
        <taxon>Chromadorea</taxon>
        <taxon>Rhabditida</taxon>
        <taxon>Rhabditina</taxon>
        <taxon>Rhabditomorpha</taxon>
        <taxon>Strongyloidea</taxon>
        <taxon>Ancylostomatidae</taxon>
        <taxon>Bunostominae</taxon>
        <taxon>Necator</taxon>
    </lineage>
</organism>
<keyword evidence="2" id="KW-1185">Reference proteome</keyword>
<reference evidence="2" key="1">
    <citation type="journal article" date="2014" name="Nat. Genet.">
        <title>Genome of the human hookworm Necator americanus.</title>
        <authorList>
            <person name="Tang Y.T."/>
            <person name="Gao X."/>
            <person name="Rosa B.A."/>
            <person name="Abubucker S."/>
            <person name="Hallsworth-Pepin K."/>
            <person name="Martin J."/>
            <person name="Tyagi R."/>
            <person name="Heizer E."/>
            <person name="Zhang X."/>
            <person name="Bhonagiri-Palsikar V."/>
            <person name="Minx P."/>
            <person name="Warren W.C."/>
            <person name="Wang Q."/>
            <person name="Zhan B."/>
            <person name="Hotez P.J."/>
            <person name="Sternberg P.W."/>
            <person name="Dougall A."/>
            <person name="Gaze S.T."/>
            <person name="Mulvenna J."/>
            <person name="Sotillo J."/>
            <person name="Ranganathan S."/>
            <person name="Rabelo E.M."/>
            <person name="Wilson R.K."/>
            <person name="Felgner P.L."/>
            <person name="Bethony J."/>
            <person name="Hawdon J.M."/>
            <person name="Gasser R.B."/>
            <person name="Loukas A."/>
            <person name="Mitreva M."/>
        </authorList>
    </citation>
    <scope>NUCLEOTIDE SEQUENCE [LARGE SCALE GENOMIC DNA]</scope>
</reference>
<dbReference type="EMBL" id="KI659587">
    <property type="protein sequence ID" value="ETN79178.1"/>
    <property type="molecule type" value="Genomic_DNA"/>
</dbReference>
<accession>W2TBE7</accession>
<name>W2TBE7_NECAM</name>
<protein>
    <submittedName>
        <fullName evidence="1">Uncharacterized protein</fullName>
    </submittedName>
</protein>
<dbReference type="STRING" id="51031.W2TBE7"/>
<evidence type="ECO:0000313" key="1">
    <source>
        <dbReference type="EMBL" id="ETN79178.1"/>
    </source>
</evidence>
<evidence type="ECO:0000313" key="2">
    <source>
        <dbReference type="Proteomes" id="UP000053676"/>
    </source>
</evidence>
<sequence>MRGLAFSGKCEVYEQFNLDCVEDPPSFLFVPMNRSFTQNLSSVLSDPGRSRSEVNTFFTRHWGDSFVPPTTIPRSTLIPPISDQQFVTHQKNTGRIYKRYHATKRALAALQQPSTCGEGDADDLPLVC</sequence>